<dbReference type="PROSITE" id="PS51737">
    <property type="entry name" value="RECOMBINASE_DNA_BIND"/>
    <property type="match status" value="1"/>
</dbReference>
<dbReference type="PANTHER" id="PTHR30461:SF23">
    <property type="entry name" value="DNA RECOMBINASE-RELATED"/>
    <property type="match status" value="1"/>
</dbReference>
<reference evidence="4" key="1">
    <citation type="submission" date="2018-04" db="EMBL/GenBank/DDBJ databases">
        <authorList>
            <person name="Go L.Y."/>
            <person name="Mitchell J.A."/>
        </authorList>
    </citation>
    <scope>NUCLEOTIDE SEQUENCE [LARGE SCALE GENOMIC DNA]</scope>
</reference>
<keyword evidence="4" id="KW-1185">Reference proteome</keyword>
<dbReference type="EMBL" id="MH271308">
    <property type="protein sequence ID" value="AWY05745.1"/>
    <property type="molecule type" value="Genomic_DNA"/>
</dbReference>
<evidence type="ECO:0000313" key="3">
    <source>
        <dbReference type="EMBL" id="AWY05745.1"/>
    </source>
</evidence>
<dbReference type="SUPFAM" id="SSF53041">
    <property type="entry name" value="Resolvase-like"/>
    <property type="match status" value="1"/>
</dbReference>
<dbReference type="InterPro" id="IPR011109">
    <property type="entry name" value="DNA_bind_recombinase_dom"/>
</dbReference>
<feature type="domain" description="Recombinase" evidence="2">
    <location>
        <begin position="161"/>
        <end position="264"/>
    </location>
</feature>
<sequence>MTTRAAIYLRISEDKTGEEKGVDRQLQDALAVIRERGWVQAGDPYQDNSISASKRNVRRPAYDRMVADYQAGKFDAIVCYDLDRLTRQPRQLEDWIDAAQETGLAIVTTNGEADLSTDGGRMFARVKAAVARSEIERKGARHRRANAQRVEEGIPHGGRRRYGYEPGGMVPRPEEAAVVRRCFEAVAAGQSIRSIVTDLRREGVPGGTGSGWGNSRLRYMLLNPSYAGLLHVGEEALPSEKVQPIVSRELYEEVRAILTDDQRRTSPGPGRKHLASGFVACGVEDCPNTLRVHSGFYRCQIKTLNSNDRYIDPTGAAHPSIKVDLLDARLRKEMALALLTTTPAQLRGDDAPSVAPLIAQLDRLETAVAATMADRDDGLVSPQAARARLLTLRDERLEVEAALDAARASRTSSVTLSEMARDLILSSGVPHGPTRVIREVLPRVVEAIEAMDIDRQRDALQQLLAVQVQPGRGTDRIKVWHLVAEHLNPDLIPDV</sequence>
<evidence type="ECO:0000259" key="2">
    <source>
        <dbReference type="PROSITE" id="PS51737"/>
    </source>
</evidence>
<dbReference type="Pfam" id="PF07508">
    <property type="entry name" value="Recombinase"/>
    <property type="match status" value="1"/>
</dbReference>
<dbReference type="InterPro" id="IPR036162">
    <property type="entry name" value="Resolvase-like_N_sf"/>
</dbReference>
<dbReference type="GO" id="GO:0003677">
    <property type="term" value="F:DNA binding"/>
    <property type="evidence" value="ECO:0007669"/>
    <property type="project" value="InterPro"/>
</dbReference>
<accession>A0A2Z4Q792</accession>
<dbReference type="InterPro" id="IPR050639">
    <property type="entry name" value="SSR_resolvase"/>
</dbReference>
<dbReference type="SMART" id="SM00857">
    <property type="entry name" value="Resolvase"/>
    <property type="match status" value="1"/>
</dbReference>
<dbReference type="PROSITE" id="PS51736">
    <property type="entry name" value="RECOMBINASES_3"/>
    <property type="match status" value="1"/>
</dbReference>
<dbReference type="Gene3D" id="3.40.50.1390">
    <property type="entry name" value="Resolvase, N-terminal catalytic domain"/>
    <property type="match status" value="1"/>
</dbReference>
<organism evidence="3 4">
    <name type="scientific">Microbacterium phage Percival</name>
    <dbReference type="NCBI Taxonomy" id="2201439"/>
    <lineage>
        <taxon>Viruses</taxon>
        <taxon>Duplodnaviria</taxon>
        <taxon>Heunggongvirae</taxon>
        <taxon>Uroviricota</taxon>
        <taxon>Caudoviricetes</taxon>
        <taxon>Casidaviridae</taxon>
        <taxon>Percivalvirus</taxon>
        <taxon>Percivalvirus percival</taxon>
    </lineage>
</organism>
<evidence type="ECO:0000313" key="4">
    <source>
        <dbReference type="Proteomes" id="UP000250990"/>
    </source>
</evidence>
<dbReference type="Proteomes" id="UP000250990">
    <property type="component" value="Segment"/>
</dbReference>
<dbReference type="Pfam" id="PF00239">
    <property type="entry name" value="Resolvase"/>
    <property type="match status" value="1"/>
</dbReference>
<evidence type="ECO:0000259" key="1">
    <source>
        <dbReference type="PROSITE" id="PS51736"/>
    </source>
</evidence>
<dbReference type="InterPro" id="IPR038109">
    <property type="entry name" value="DNA_bind_recomb_sf"/>
</dbReference>
<gene>
    <name evidence="3" type="primary">59</name>
    <name evidence="3" type="ORF">PBI_PERCIVAL_59</name>
</gene>
<name>A0A2Z4Q792_9CAUD</name>
<dbReference type="GO" id="GO:0000150">
    <property type="term" value="F:DNA strand exchange activity"/>
    <property type="evidence" value="ECO:0007669"/>
    <property type="project" value="InterPro"/>
</dbReference>
<dbReference type="Gene3D" id="3.90.1750.20">
    <property type="entry name" value="Putative Large Serine Recombinase, Chain B, Domain 2"/>
    <property type="match status" value="1"/>
</dbReference>
<dbReference type="InterPro" id="IPR006119">
    <property type="entry name" value="Resolv_N"/>
</dbReference>
<protein>
    <submittedName>
        <fullName evidence="3">Serine homologous recombinase</fullName>
    </submittedName>
</protein>
<dbReference type="PANTHER" id="PTHR30461">
    <property type="entry name" value="DNA-INVERTASE FROM LAMBDOID PROPHAGE"/>
    <property type="match status" value="1"/>
</dbReference>
<dbReference type="CDD" id="cd00338">
    <property type="entry name" value="Ser_Recombinase"/>
    <property type="match status" value="1"/>
</dbReference>
<feature type="domain" description="Resolvase/invertase-type recombinase catalytic" evidence="1">
    <location>
        <begin position="4"/>
        <end position="153"/>
    </location>
</feature>
<proteinExistence type="predicted"/>